<comment type="pathway">
    <text evidence="2 14 15">Porphyrin-containing compound metabolism; protoporphyrin-IX biosynthesis; protoporphyrin-IX from protoporphyrinogen-IX: step 1/1.</text>
</comment>
<evidence type="ECO:0000256" key="6">
    <source>
        <dbReference type="ARBA" id="ARBA00022617"/>
    </source>
</evidence>
<name>A0A4V2SAY6_9RHOB</name>
<dbReference type="PANTHER" id="PTHR40255:SF1">
    <property type="entry name" value="PROTOPORPHYRINOGEN IX OXIDASE"/>
    <property type="match status" value="1"/>
</dbReference>
<evidence type="ECO:0000256" key="11">
    <source>
        <dbReference type="ARBA" id="ARBA00023004"/>
    </source>
</evidence>
<dbReference type="RefSeq" id="WP_132541727.1">
    <property type="nucleotide sequence ID" value="NZ_SLWW01000002.1"/>
</dbReference>
<dbReference type="OrthoDB" id="9800824at2"/>
<dbReference type="HAMAP" id="MF_02239">
    <property type="entry name" value="HemJ"/>
    <property type="match status" value="1"/>
</dbReference>
<dbReference type="EMBL" id="SLWW01000002">
    <property type="protein sequence ID" value="TCO73430.1"/>
    <property type="molecule type" value="Genomic_DNA"/>
</dbReference>
<comment type="catalytic activity">
    <reaction evidence="13 14 15">
        <text>protoporphyrinogen IX + 3 A = protoporphyrin IX + 3 AH2</text>
        <dbReference type="Rhea" id="RHEA:62000"/>
        <dbReference type="ChEBI" id="CHEBI:13193"/>
        <dbReference type="ChEBI" id="CHEBI:17499"/>
        <dbReference type="ChEBI" id="CHEBI:57306"/>
        <dbReference type="ChEBI" id="CHEBI:57307"/>
    </reaction>
</comment>
<feature type="transmembrane region" description="Helical" evidence="14">
    <location>
        <begin position="134"/>
        <end position="152"/>
    </location>
</feature>
<dbReference type="PIRSF" id="PIRSF004638">
    <property type="entry name" value="UCP004638"/>
    <property type="match status" value="1"/>
</dbReference>
<evidence type="ECO:0000256" key="10">
    <source>
        <dbReference type="ARBA" id="ARBA00023002"/>
    </source>
</evidence>
<dbReference type="Proteomes" id="UP000295142">
    <property type="component" value="Unassembled WGS sequence"/>
</dbReference>
<dbReference type="InterPro" id="IPR005265">
    <property type="entry name" value="HemJ-like"/>
</dbReference>
<dbReference type="UniPathway" id="UPA00251">
    <property type="reaction ID" value="UER00324"/>
</dbReference>
<evidence type="ECO:0000256" key="5">
    <source>
        <dbReference type="ARBA" id="ARBA00022475"/>
    </source>
</evidence>
<feature type="transmembrane region" description="Helical" evidence="14">
    <location>
        <begin position="12"/>
        <end position="34"/>
    </location>
</feature>
<keyword evidence="7 14" id="KW-0812">Transmembrane</keyword>
<feature type="transmembrane region" description="Helical" evidence="14">
    <location>
        <begin position="65"/>
        <end position="88"/>
    </location>
</feature>
<comment type="caution">
    <text evidence="16">The sequence shown here is derived from an EMBL/GenBank/DDBJ whole genome shotgun (WGS) entry which is preliminary data.</text>
</comment>
<dbReference type="GO" id="GO:0006782">
    <property type="term" value="P:protoporphyrinogen IX biosynthetic process"/>
    <property type="evidence" value="ECO:0007669"/>
    <property type="project" value="UniProtKB-UniRule"/>
</dbReference>
<evidence type="ECO:0000256" key="4">
    <source>
        <dbReference type="ARBA" id="ARBA00017504"/>
    </source>
</evidence>
<keyword evidence="10 14" id="KW-0560">Oxidoreductase</keyword>
<organism evidence="16 17">
    <name type="scientific">Rhodovulum euryhalinum</name>
    <dbReference type="NCBI Taxonomy" id="35805"/>
    <lineage>
        <taxon>Bacteria</taxon>
        <taxon>Pseudomonadati</taxon>
        <taxon>Pseudomonadota</taxon>
        <taxon>Alphaproteobacteria</taxon>
        <taxon>Rhodobacterales</taxon>
        <taxon>Paracoccaceae</taxon>
        <taxon>Rhodovulum</taxon>
    </lineage>
</organism>
<protein>
    <recommendedName>
        <fullName evidence="4 14">Protoporphyrinogen IX oxidase</fullName>
        <shortName evidence="14">PPO</shortName>
        <ecNumber evidence="14 15">1.3.99.-</ecNumber>
    </recommendedName>
</protein>
<dbReference type="EC" id="1.3.99.-" evidence="14 15"/>
<sequence>MIDIVRGFLNDWYFWTKSLHIIVVLTWMSGIFYLPRIFVYHAERAPAGGETSEIFKVMEMKLYRYIMNPSIILVWVFGLMLVFTPAANVDWTQIWPYAKGAAVIGMTWFHMWLGARRKEFLADVNTRGGKTYRMMNELPTILMLVIVFAVVLKF</sequence>
<evidence type="ECO:0000313" key="16">
    <source>
        <dbReference type="EMBL" id="TCO73430.1"/>
    </source>
</evidence>
<keyword evidence="11 14" id="KW-0408">Iron</keyword>
<evidence type="ECO:0000256" key="2">
    <source>
        <dbReference type="ARBA" id="ARBA00005073"/>
    </source>
</evidence>
<dbReference type="GO" id="GO:0046872">
    <property type="term" value="F:metal ion binding"/>
    <property type="evidence" value="ECO:0007669"/>
    <property type="project" value="UniProtKB-UniRule"/>
</dbReference>
<comment type="similarity">
    <text evidence="3 14 15">Belongs to the HemJ family.</text>
</comment>
<comment type="subcellular location">
    <subcellularLocation>
        <location evidence="1 14">Cell membrane</location>
        <topology evidence="1 14">Multi-pass membrane protein</topology>
    </subcellularLocation>
</comment>
<evidence type="ECO:0000256" key="7">
    <source>
        <dbReference type="ARBA" id="ARBA00022692"/>
    </source>
</evidence>
<keyword evidence="9 14" id="KW-1133">Transmembrane helix</keyword>
<evidence type="ECO:0000256" key="15">
    <source>
        <dbReference type="PIRNR" id="PIRNR004638"/>
    </source>
</evidence>
<feature type="binding site" description="axial binding residue" evidence="14">
    <location>
        <position position="20"/>
    </location>
    <ligand>
        <name>heme</name>
        <dbReference type="ChEBI" id="CHEBI:30413"/>
    </ligand>
    <ligandPart>
        <name>Fe</name>
        <dbReference type="ChEBI" id="CHEBI:18248"/>
    </ligandPart>
</feature>
<feature type="binding site" description="axial binding residue" evidence="14">
    <location>
        <position position="99"/>
    </location>
    <ligand>
        <name>heme</name>
        <dbReference type="ChEBI" id="CHEBI:30413"/>
    </ligand>
    <ligandPart>
        <name>Fe</name>
        <dbReference type="ChEBI" id="CHEBI:18248"/>
    </ligandPart>
</feature>
<dbReference type="AlphaFoldDB" id="A0A4V2SAY6"/>
<evidence type="ECO:0000256" key="13">
    <source>
        <dbReference type="ARBA" id="ARBA00048390"/>
    </source>
</evidence>
<evidence type="ECO:0000256" key="14">
    <source>
        <dbReference type="HAMAP-Rule" id="MF_02239"/>
    </source>
</evidence>
<comment type="cofactor">
    <cofactor evidence="14 15">
        <name>heme b</name>
        <dbReference type="ChEBI" id="CHEBI:60344"/>
    </cofactor>
    <text evidence="14 15">Binds 1 heme b (iron(II)-protoporphyrin IX) group per subunit.</text>
</comment>
<evidence type="ECO:0000313" key="17">
    <source>
        <dbReference type="Proteomes" id="UP000295142"/>
    </source>
</evidence>
<keyword evidence="6 14" id="KW-0349">Heme</keyword>
<evidence type="ECO:0000256" key="9">
    <source>
        <dbReference type="ARBA" id="ARBA00022989"/>
    </source>
</evidence>
<gene>
    <name evidence="16" type="ORF">EV655_102195</name>
</gene>
<feature type="transmembrane region" description="Helical" evidence="14">
    <location>
        <begin position="94"/>
        <end position="113"/>
    </location>
</feature>
<proteinExistence type="inferred from homology"/>
<keyword evidence="5 14" id="KW-1003">Cell membrane</keyword>
<dbReference type="GO" id="GO:0005886">
    <property type="term" value="C:plasma membrane"/>
    <property type="evidence" value="ECO:0007669"/>
    <property type="project" value="UniProtKB-SubCell"/>
</dbReference>
<keyword evidence="8 14" id="KW-0479">Metal-binding</keyword>
<evidence type="ECO:0000256" key="12">
    <source>
        <dbReference type="ARBA" id="ARBA00023136"/>
    </source>
</evidence>
<dbReference type="PANTHER" id="PTHR40255">
    <property type="entry name" value="UPF0093 MEMBRANE PROTEIN SLR1790"/>
    <property type="match status" value="1"/>
</dbReference>
<evidence type="ECO:0000256" key="8">
    <source>
        <dbReference type="ARBA" id="ARBA00022723"/>
    </source>
</evidence>
<comment type="subunit">
    <text evidence="14">Homodimer.</text>
</comment>
<keyword evidence="17" id="KW-1185">Reference proteome</keyword>
<dbReference type="Pfam" id="PF03653">
    <property type="entry name" value="UPF0093"/>
    <property type="match status" value="1"/>
</dbReference>
<evidence type="ECO:0000256" key="1">
    <source>
        <dbReference type="ARBA" id="ARBA00004651"/>
    </source>
</evidence>
<keyword evidence="12 14" id="KW-0472">Membrane</keyword>
<accession>A0A4V2SAY6</accession>
<comment type="function">
    <text evidence="14 15">Catalyzes the oxidation of protoporphyrinogen IX to protoporphyrin IX.</text>
</comment>
<evidence type="ECO:0000256" key="3">
    <source>
        <dbReference type="ARBA" id="ARBA00006501"/>
    </source>
</evidence>
<reference evidence="16 17" key="1">
    <citation type="submission" date="2019-03" db="EMBL/GenBank/DDBJ databases">
        <title>Genomic Encyclopedia of Type Strains, Phase IV (KMG-IV): sequencing the most valuable type-strain genomes for metagenomic binning, comparative biology and taxonomic classification.</title>
        <authorList>
            <person name="Goeker M."/>
        </authorList>
    </citation>
    <scope>NUCLEOTIDE SEQUENCE [LARGE SCALE GENOMIC DNA]</scope>
    <source>
        <strain evidence="16 17">DSM 4868</strain>
    </source>
</reference>
<dbReference type="GO" id="GO:0070818">
    <property type="term" value="F:protoporphyrinogen oxidase activity"/>
    <property type="evidence" value="ECO:0007669"/>
    <property type="project" value="UniProtKB-UniRule"/>
</dbReference>